<evidence type="ECO:0000256" key="1">
    <source>
        <dbReference type="ARBA" id="ARBA00022801"/>
    </source>
</evidence>
<dbReference type="InterPro" id="IPR023365">
    <property type="entry name" value="Sortase_dom-sf"/>
</dbReference>
<dbReference type="GO" id="GO:0016787">
    <property type="term" value="F:hydrolase activity"/>
    <property type="evidence" value="ECO:0007669"/>
    <property type="project" value="UniProtKB-KW"/>
</dbReference>
<dbReference type="EMBL" id="DVMU01000006">
    <property type="protein sequence ID" value="HIU32976.1"/>
    <property type="molecule type" value="Genomic_DNA"/>
</dbReference>
<protein>
    <submittedName>
        <fullName evidence="4">Class B sortase</fullName>
    </submittedName>
</protein>
<dbReference type="Gene3D" id="2.40.260.10">
    <property type="entry name" value="Sortase"/>
    <property type="match status" value="1"/>
</dbReference>
<proteinExistence type="predicted"/>
<gene>
    <name evidence="4" type="ORF">IAB02_00295</name>
</gene>
<dbReference type="Pfam" id="PF04203">
    <property type="entry name" value="Sortase"/>
    <property type="match status" value="1"/>
</dbReference>
<dbReference type="CDD" id="cd05826">
    <property type="entry name" value="Sortase_B"/>
    <property type="match status" value="1"/>
</dbReference>
<feature type="active site" description="Acyl-thioester intermediate" evidence="2">
    <location>
        <position position="329"/>
    </location>
</feature>
<accession>A0A9D1I9Y7</accession>
<sequence length="362" mass="40032">MKNFSRRARKALKKTVSALKGRRGHVLFCALCVAAIVLAGAYALFWQHNRSRIEQDSAYYRQLYSPAPIVSSEPAAASSSPHAETSTLETADSDAGVEPLDNPSPAAALASSEPSASNSAISPAEKTMEAPTPEPTLEPLATPDEDTVILSLPTSPPTQESFTELLRYNPETVGYLTIGETISLPVAQRINDNEFYLSHNFEGEESLEGALFLDGANRLTPGDQNLIVYGHNMKNGTMFGNLWKFGELEFLKENAVIRFDTIYENALYVPFAMFAASMDPDDSHYFEVRQIAFDETEFELFVLSLKARSEQEIPVDVEYGDEILTLVTCSYSDADGRYIVALRKLRPGETEEGMRETIMQVE</sequence>
<dbReference type="Proteomes" id="UP000824072">
    <property type="component" value="Unassembled WGS sequence"/>
</dbReference>
<dbReference type="InterPro" id="IPR009835">
    <property type="entry name" value="SrtB"/>
</dbReference>
<evidence type="ECO:0000313" key="4">
    <source>
        <dbReference type="EMBL" id="HIU32976.1"/>
    </source>
</evidence>
<reference evidence="4" key="2">
    <citation type="journal article" date="2021" name="PeerJ">
        <title>Extensive microbial diversity within the chicken gut microbiome revealed by metagenomics and culture.</title>
        <authorList>
            <person name="Gilroy R."/>
            <person name="Ravi A."/>
            <person name="Getino M."/>
            <person name="Pursley I."/>
            <person name="Horton D.L."/>
            <person name="Alikhan N.F."/>
            <person name="Baker D."/>
            <person name="Gharbi K."/>
            <person name="Hall N."/>
            <person name="Watson M."/>
            <person name="Adriaenssens E.M."/>
            <person name="Foster-Nyarko E."/>
            <person name="Jarju S."/>
            <person name="Secka A."/>
            <person name="Antonio M."/>
            <person name="Oren A."/>
            <person name="Chaudhuri R.R."/>
            <person name="La Ragione R."/>
            <person name="Hildebrand F."/>
            <person name="Pallen M.J."/>
        </authorList>
    </citation>
    <scope>NUCLEOTIDE SEQUENCE</scope>
    <source>
        <strain evidence="4">ChiHcec3-11533</strain>
    </source>
</reference>
<evidence type="ECO:0000313" key="5">
    <source>
        <dbReference type="Proteomes" id="UP000824072"/>
    </source>
</evidence>
<name>A0A9D1I9Y7_9FIRM</name>
<keyword evidence="1" id="KW-0378">Hydrolase</keyword>
<reference evidence="4" key="1">
    <citation type="submission" date="2020-10" db="EMBL/GenBank/DDBJ databases">
        <authorList>
            <person name="Gilroy R."/>
        </authorList>
    </citation>
    <scope>NUCLEOTIDE SEQUENCE</scope>
    <source>
        <strain evidence="4">ChiHcec3-11533</strain>
    </source>
</reference>
<comment type="caution">
    <text evidence="4">The sequence shown here is derived from an EMBL/GenBank/DDBJ whole genome shotgun (WGS) entry which is preliminary data.</text>
</comment>
<feature type="active site" description="Proton donor/acceptor" evidence="2">
    <location>
        <position position="231"/>
    </location>
</feature>
<dbReference type="InterPro" id="IPR005754">
    <property type="entry name" value="Sortase"/>
</dbReference>
<feature type="region of interest" description="Disordered" evidence="3">
    <location>
        <begin position="72"/>
        <end position="141"/>
    </location>
</feature>
<organism evidence="4 5">
    <name type="scientific">Candidatus Pullichristensenella excrementigallinarum</name>
    <dbReference type="NCBI Taxonomy" id="2840907"/>
    <lineage>
        <taxon>Bacteria</taxon>
        <taxon>Bacillati</taxon>
        <taxon>Bacillota</taxon>
        <taxon>Clostridia</taxon>
        <taxon>Candidatus Pullichristensenella</taxon>
    </lineage>
</organism>
<evidence type="ECO:0000256" key="2">
    <source>
        <dbReference type="PIRSR" id="PIRSR605754-1"/>
    </source>
</evidence>
<dbReference type="SUPFAM" id="SSF63817">
    <property type="entry name" value="Sortase"/>
    <property type="match status" value="1"/>
</dbReference>
<evidence type="ECO:0000256" key="3">
    <source>
        <dbReference type="SAM" id="MobiDB-lite"/>
    </source>
</evidence>
<dbReference type="AlphaFoldDB" id="A0A9D1I9Y7"/>
<feature type="compositionally biased region" description="Low complexity" evidence="3">
    <location>
        <begin position="103"/>
        <end position="141"/>
    </location>
</feature>
<feature type="compositionally biased region" description="Low complexity" evidence="3">
    <location>
        <begin position="72"/>
        <end position="81"/>
    </location>
</feature>